<dbReference type="Gene3D" id="1.10.390.10">
    <property type="entry name" value="Neutral Protease Domain 2"/>
    <property type="match status" value="3"/>
</dbReference>
<dbReference type="SUPFAM" id="SSF63737">
    <property type="entry name" value="Leukotriene A4 hydrolase N-terminal domain"/>
    <property type="match status" value="2"/>
</dbReference>
<feature type="domain" description="Aminopeptidase N-like N-terminal" evidence="14">
    <location>
        <begin position="41"/>
        <end position="227"/>
    </location>
</feature>
<accession>A0A195D5J2</accession>
<feature type="domain" description="Aminopeptidase N-like N-terminal" evidence="14">
    <location>
        <begin position="514"/>
        <end position="690"/>
    </location>
</feature>
<dbReference type="STRING" id="456900.A0A195D5J2"/>
<dbReference type="GO" id="GO:0042277">
    <property type="term" value="F:peptide binding"/>
    <property type="evidence" value="ECO:0007669"/>
    <property type="project" value="TreeGrafter"/>
</dbReference>
<feature type="domain" description="ERAP1-like C-terminal" evidence="13">
    <location>
        <begin position="1018"/>
        <end position="1170"/>
    </location>
</feature>
<evidence type="ECO:0000256" key="10">
    <source>
        <dbReference type="ARBA" id="ARBA00023288"/>
    </source>
</evidence>
<evidence type="ECO:0000313" key="15">
    <source>
        <dbReference type="EMBL" id="KYN08142.1"/>
    </source>
</evidence>
<dbReference type="Proteomes" id="UP000078542">
    <property type="component" value="Unassembled WGS sequence"/>
</dbReference>
<evidence type="ECO:0000313" key="16">
    <source>
        <dbReference type="Proteomes" id="UP000078542"/>
    </source>
</evidence>
<evidence type="ECO:0000256" key="6">
    <source>
        <dbReference type="ARBA" id="ARBA00022723"/>
    </source>
</evidence>
<evidence type="ECO:0000256" key="2">
    <source>
        <dbReference type="ARBA" id="ARBA00004609"/>
    </source>
</evidence>
<keyword evidence="4" id="KW-0472">Membrane</keyword>
<keyword evidence="9" id="KW-0482">Metalloprotease</keyword>
<dbReference type="GO" id="GO:0005615">
    <property type="term" value="C:extracellular space"/>
    <property type="evidence" value="ECO:0007669"/>
    <property type="project" value="TreeGrafter"/>
</dbReference>
<evidence type="ECO:0000256" key="3">
    <source>
        <dbReference type="ARBA" id="ARBA00010136"/>
    </source>
</evidence>
<dbReference type="Pfam" id="PF11838">
    <property type="entry name" value="ERAP1_C"/>
    <property type="match status" value="1"/>
</dbReference>
<comment type="cofactor">
    <cofactor evidence="1">
        <name>Zn(2+)</name>
        <dbReference type="ChEBI" id="CHEBI:29105"/>
    </cofactor>
</comment>
<dbReference type="SUPFAM" id="SSF55486">
    <property type="entry name" value="Metalloproteases ('zincins'), catalytic domain"/>
    <property type="match status" value="2"/>
</dbReference>
<dbReference type="GO" id="GO:0070006">
    <property type="term" value="F:metalloaminopeptidase activity"/>
    <property type="evidence" value="ECO:0007669"/>
    <property type="project" value="TreeGrafter"/>
</dbReference>
<protein>
    <submittedName>
        <fullName evidence="15">Aminopeptidase N</fullName>
    </submittedName>
</protein>
<dbReference type="GO" id="GO:0008270">
    <property type="term" value="F:zinc ion binding"/>
    <property type="evidence" value="ECO:0007669"/>
    <property type="project" value="InterPro"/>
</dbReference>
<reference evidence="15 16" key="1">
    <citation type="submission" date="2016-03" db="EMBL/GenBank/DDBJ databases">
        <title>Cyphomyrmex costatus WGS genome.</title>
        <authorList>
            <person name="Nygaard S."/>
            <person name="Hu H."/>
            <person name="Boomsma J."/>
            <person name="Zhang G."/>
        </authorList>
    </citation>
    <scope>NUCLEOTIDE SEQUENCE [LARGE SCALE GENOMIC DNA]</scope>
    <source>
        <strain evidence="15">MS0001</strain>
        <tissue evidence="15">Whole body</tissue>
    </source>
</reference>
<dbReference type="Pfam" id="PF17900">
    <property type="entry name" value="Peptidase_M1_N"/>
    <property type="match status" value="2"/>
</dbReference>
<keyword evidence="4" id="KW-0325">Glycoprotein</keyword>
<evidence type="ECO:0000256" key="11">
    <source>
        <dbReference type="SAM" id="SignalP"/>
    </source>
</evidence>
<comment type="similarity">
    <text evidence="3">Belongs to the peptidase M1 family.</text>
</comment>
<proteinExistence type="inferred from homology"/>
<name>A0A195D5J2_9HYME</name>
<feature type="chain" id="PRO_5008270310" evidence="11">
    <location>
        <begin position="24"/>
        <end position="1183"/>
    </location>
</feature>
<keyword evidence="5" id="KW-0645">Protease</keyword>
<keyword evidence="11" id="KW-0732">Signal</keyword>
<dbReference type="GO" id="GO:0098552">
    <property type="term" value="C:side of membrane"/>
    <property type="evidence" value="ECO:0007669"/>
    <property type="project" value="UniProtKB-KW"/>
</dbReference>
<dbReference type="PRINTS" id="PR00756">
    <property type="entry name" value="ALADIPTASE"/>
</dbReference>
<keyword evidence="8" id="KW-0862">Zinc</keyword>
<keyword evidence="6" id="KW-0479">Metal-binding</keyword>
<evidence type="ECO:0000256" key="7">
    <source>
        <dbReference type="ARBA" id="ARBA00022801"/>
    </source>
</evidence>
<keyword evidence="4" id="KW-0336">GPI-anchor</keyword>
<keyword evidence="10" id="KW-0449">Lipoprotein</keyword>
<evidence type="ECO:0000259" key="13">
    <source>
        <dbReference type="Pfam" id="PF11838"/>
    </source>
</evidence>
<evidence type="ECO:0000259" key="14">
    <source>
        <dbReference type="Pfam" id="PF17900"/>
    </source>
</evidence>
<dbReference type="EMBL" id="KQ976818">
    <property type="protein sequence ID" value="KYN08142.1"/>
    <property type="molecule type" value="Genomic_DNA"/>
</dbReference>
<dbReference type="Gene3D" id="2.60.40.1730">
    <property type="entry name" value="tricorn interacting facor f3 domain"/>
    <property type="match status" value="2"/>
</dbReference>
<dbReference type="InterPro" id="IPR024571">
    <property type="entry name" value="ERAP1-like_C_dom"/>
</dbReference>
<dbReference type="GO" id="GO:0006508">
    <property type="term" value="P:proteolysis"/>
    <property type="evidence" value="ECO:0007669"/>
    <property type="project" value="UniProtKB-KW"/>
</dbReference>
<feature type="domain" description="Peptidase M1 membrane alanine aminopeptidase" evidence="12">
    <location>
        <begin position="735"/>
        <end position="931"/>
    </location>
</feature>
<feature type="domain" description="Peptidase M1 membrane alanine aminopeptidase" evidence="12">
    <location>
        <begin position="353"/>
        <end position="432"/>
    </location>
</feature>
<keyword evidence="15" id="KW-0031">Aminopeptidase</keyword>
<dbReference type="InterPro" id="IPR027268">
    <property type="entry name" value="Peptidase_M4/M1_CTD_sf"/>
</dbReference>
<evidence type="ECO:0000256" key="1">
    <source>
        <dbReference type="ARBA" id="ARBA00001947"/>
    </source>
</evidence>
<gene>
    <name evidence="15" type="ORF">ALC62_00987</name>
</gene>
<dbReference type="InterPro" id="IPR050344">
    <property type="entry name" value="Peptidase_M1_aminopeptidases"/>
</dbReference>
<dbReference type="GO" id="GO:0043171">
    <property type="term" value="P:peptide catabolic process"/>
    <property type="evidence" value="ECO:0007669"/>
    <property type="project" value="TreeGrafter"/>
</dbReference>
<dbReference type="InterPro" id="IPR001930">
    <property type="entry name" value="Peptidase_M1"/>
</dbReference>
<evidence type="ECO:0000256" key="9">
    <source>
        <dbReference type="ARBA" id="ARBA00023049"/>
    </source>
</evidence>
<comment type="subcellular location">
    <subcellularLocation>
        <location evidence="2">Cell membrane</location>
        <topology evidence="2">Lipid-anchor</topology>
        <topology evidence="2">GPI-anchor</topology>
    </subcellularLocation>
</comment>
<dbReference type="GO" id="GO:0005737">
    <property type="term" value="C:cytoplasm"/>
    <property type="evidence" value="ECO:0007669"/>
    <property type="project" value="TreeGrafter"/>
</dbReference>
<dbReference type="InterPro" id="IPR042097">
    <property type="entry name" value="Aminopeptidase_N-like_N_sf"/>
</dbReference>
<keyword evidence="7" id="KW-0378">Hydrolase</keyword>
<dbReference type="InterPro" id="IPR045357">
    <property type="entry name" value="Aminopeptidase_N-like_N"/>
</dbReference>
<evidence type="ECO:0000256" key="8">
    <source>
        <dbReference type="ARBA" id="ARBA00022833"/>
    </source>
</evidence>
<dbReference type="InterPro" id="IPR014782">
    <property type="entry name" value="Peptidase_M1_dom"/>
</dbReference>
<evidence type="ECO:0000256" key="5">
    <source>
        <dbReference type="ARBA" id="ARBA00022670"/>
    </source>
</evidence>
<dbReference type="Pfam" id="PF01433">
    <property type="entry name" value="Peptidase_M1"/>
    <property type="match status" value="2"/>
</dbReference>
<evidence type="ECO:0000259" key="12">
    <source>
        <dbReference type="Pfam" id="PF01433"/>
    </source>
</evidence>
<feature type="signal peptide" evidence="11">
    <location>
        <begin position="1"/>
        <end position="23"/>
    </location>
</feature>
<dbReference type="Gene3D" id="1.25.50.20">
    <property type="match status" value="1"/>
</dbReference>
<dbReference type="PANTHER" id="PTHR11533">
    <property type="entry name" value="PROTEASE M1 ZINC METALLOPROTEASE"/>
    <property type="match status" value="1"/>
</dbReference>
<organism evidence="15 16">
    <name type="scientific">Cyphomyrmex costatus</name>
    <dbReference type="NCBI Taxonomy" id="456900"/>
    <lineage>
        <taxon>Eukaryota</taxon>
        <taxon>Metazoa</taxon>
        <taxon>Ecdysozoa</taxon>
        <taxon>Arthropoda</taxon>
        <taxon>Hexapoda</taxon>
        <taxon>Insecta</taxon>
        <taxon>Pterygota</taxon>
        <taxon>Neoptera</taxon>
        <taxon>Endopterygota</taxon>
        <taxon>Hymenoptera</taxon>
        <taxon>Apocrita</taxon>
        <taxon>Aculeata</taxon>
        <taxon>Formicoidea</taxon>
        <taxon>Formicidae</taxon>
        <taxon>Myrmicinae</taxon>
        <taxon>Cyphomyrmex</taxon>
    </lineage>
</organism>
<keyword evidence="16" id="KW-1185">Reference proteome</keyword>
<dbReference type="GO" id="GO:0005886">
    <property type="term" value="C:plasma membrane"/>
    <property type="evidence" value="ECO:0007669"/>
    <property type="project" value="UniProtKB-SubCell"/>
</dbReference>
<sequence length="1183" mass="138843">MTFLKLLLNINLIFFVTITIVAGKNSENNLIFLHPSYIIALHYDIKISLPHSVTNYTFYGESNVNIIVRHPTQRINLHSVFVDMDKSASLFHEISRRVYKASNYTCQYKLFVCTFHFHDLITIGSYIFKMKYHGTITDRENADGFVITSYLDDERKLKWIYSAGGFQNTIGGQYVFPSLNELMFKATFNITVFHPKHFVAISNMPAATRKNINMNTVRVNFQTTPAMHPHLVAIAVSELDALYSDNGNIALWVRDISVVELMHFTLQVIVASTTYLRDKYFQDDKLNDISTTNHVVIPYHRDDGLPNWGIIFYSEKDVVYNEEWNSIERKTEIASLVARKVTHQFLNKITLSNLQMMNLIIVRNRFETLHLESIINTPPIVLQIEEPYGIKSYSSFRYNKAFLIIRMLYHLLSDKVFKKGIYNYLKNHLLKAHMLSIVHNLFEEIGYYNQVYDHIHAISIREEAAEWACFFGDKICRETAYKELQTYMKLAVMHKRPVHRTFIKFISKRRKENEFVFYGESILLFQDINKKRVLRLHARNLVINTVATKIRYFANGMNNEIAPKEHIVHKKQQTIDIIFDYPFLQGIDTYRVIVKFLGSIPDNTGGITGKNDKDFNNKKTWLFAADLQGAGARQLFPCWDEPNIRTNFTISVKHDQYYSVLSNTEAIDNFKVRLGKNWSRFETTVKISPYHIMIILHKFKRLNDSNVWCRKNVEQQVKWIHTIAKIATLHLKLKYDDIIYPLTVTHVIIPGFQDTGMSSWGIVLHRETDVLYDKKLDFIAKKFEMAFMIARKMAHQYIGNLLAQSSWSYLWLNEGIATFLAMKIVKQHEHPQLMDLFVVKFQHESLRLNDYYNMSLIDEVDTSSDIASLFPLTYYVRAPIFIRSLDKALPEEILDISINDYISKYKFKSVNTSTSTLEYFLNVIQNNIITEVPEEYKEYTNIIEIFTQWAKQERYPVLQVSQRMSSPNEVKVYIAEPYPKKWSIYVTYITQKNPNIGHKVWLKEPHTDLYLPVNNSDWIIINVEQAGYYRVNYNNNNWEKLGNYLNSREYTNIHVLNRAQIIDDAYYFMSTNNKLNFNIFKALTYYLSKETNYIAWYPMFKILEQISGFFPFLQSSEVKEHFRKILDNVLEKIGYTDIMEENNFTKCLRLEAAKWACTLGSQKCTTTASSELIQLYKKPNLYE</sequence>
<dbReference type="PANTHER" id="PTHR11533:SF294">
    <property type="entry name" value="THYROTROPIN-RELEASING HORMONE-DEGRADING ECTOENZYME"/>
    <property type="match status" value="1"/>
</dbReference>
<evidence type="ECO:0000256" key="4">
    <source>
        <dbReference type="ARBA" id="ARBA00022622"/>
    </source>
</evidence>
<dbReference type="AlphaFoldDB" id="A0A195D5J2"/>
<dbReference type="Gene3D" id="2.60.40.1910">
    <property type="match status" value="1"/>
</dbReference>